<evidence type="ECO:0000256" key="6">
    <source>
        <dbReference type="ARBA" id="ARBA00029321"/>
    </source>
</evidence>
<evidence type="ECO:0000313" key="9">
    <source>
        <dbReference type="EMBL" id="PPK49986.1"/>
    </source>
</evidence>
<dbReference type="EMBL" id="PTIU01000039">
    <property type="protein sequence ID" value="PPK51901.1"/>
    <property type="molecule type" value="Genomic_DNA"/>
</dbReference>
<dbReference type="UniPathway" id="UPA00109">
    <property type="reaction ID" value="UER00181"/>
</dbReference>
<dbReference type="PANTHER" id="PTHR11469:SF1">
    <property type="entry name" value="GLUCOSE-6-PHOSPHATE ISOMERASE"/>
    <property type="match status" value="1"/>
</dbReference>
<dbReference type="GO" id="GO:0006094">
    <property type="term" value="P:gluconeogenesis"/>
    <property type="evidence" value="ECO:0007669"/>
    <property type="project" value="UniProtKB-UniRule"/>
</dbReference>
<dbReference type="Gene3D" id="3.40.50.10490">
    <property type="entry name" value="Glucose-6-phosphate isomerase like protein, domain 1"/>
    <property type="match status" value="2"/>
</dbReference>
<comment type="caution">
    <text evidence="10">The sequence shown here is derived from an EMBL/GenBank/DDBJ whole genome shotgun (WGS) entry which is preliminary data.</text>
</comment>
<evidence type="ECO:0000256" key="2">
    <source>
        <dbReference type="ARBA" id="ARBA00006604"/>
    </source>
</evidence>
<feature type="active site" evidence="7">
    <location>
        <position position="387"/>
    </location>
</feature>
<dbReference type="CDD" id="cd05016">
    <property type="entry name" value="SIS_PGI_2"/>
    <property type="match status" value="1"/>
</dbReference>
<protein>
    <recommendedName>
        <fullName evidence="7">Glucose-6-phosphate isomerase</fullName>
        <shortName evidence="7">GPI</shortName>
        <ecNumber evidence="7">5.3.1.9</ecNumber>
    </recommendedName>
    <alternativeName>
        <fullName evidence="7">Phosphoglucose isomerase</fullName>
        <shortName evidence="7">PGI</shortName>
    </alternativeName>
    <alternativeName>
        <fullName evidence="7">Phosphohexose isomerase</fullName>
        <shortName evidence="7">PHI</shortName>
    </alternativeName>
</protein>
<dbReference type="RefSeq" id="WP_104417438.1">
    <property type="nucleotide sequence ID" value="NZ_PTIT01000039.1"/>
</dbReference>
<dbReference type="GO" id="GO:0097367">
    <property type="term" value="F:carbohydrate derivative binding"/>
    <property type="evidence" value="ECO:0007669"/>
    <property type="project" value="InterPro"/>
</dbReference>
<comment type="similarity">
    <text evidence="2 7 8">Belongs to the GPI family.</text>
</comment>
<dbReference type="InterPro" id="IPR046348">
    <property type="entry name" value="SIS_dom_sf"/>
</dbReference>
<dbReference type="GO" id="GO:0048029">
    <property type="term" value="F:monosaccharide binding"/>
    <property type="evidence" value="ECO:0007669"/>
    <property type="project" value="TreeGrafter"/>
</dbReference>
<dbReference type="PRINTS" id="PR00662">
    <property type="entry name" value="G6PISOMERASE"/>
</dbReference>
<evidence type="ECO:0000256" key="8">
    <source>
        <dbReference type="RuleBase" id="RU000612"/>
    </source>
</evidence>
<evidence type="ECO:0000313" key="10">
    <source>
        <dbReference type="EMBL" id="PPK51901.1"/>
    </source>
</evidence>
<dbReference type="CDD" id="cd05015">
    <property type="entry name" value="SIS_PGI_1"/>
    <property type="match status" value="1"/>
</dbReference>
<dbReference type="OrthoDB" id="140919at2"/>
<dbReference type="SUPFAM" id="SSF53697">
    <property type="entry name" value="SIS domain"/>
    <property type="match status" value="1"/>
</dbReference>
<keyword evidence="3 7" id="KW-0312">Gluconeogenesis</keyword>
<evidence type="ECO:0000256" key="7">
    <source>
        <dbReference type="HAMAP-Rule" id="MF_00473"/>
    </source>
</evidence>
<dbReference type="InterPro" id="IPR018189">
    <property type="entry name" value="Phosphoglucose_isomerase_CS"/>
</dbReference>
<evidence type="ECO:0000313" key="12">
    <source>
        <dbReference type="Proteomes" id="UP000239648"/>
    </source>
</evidence>
<comment type="catalytic activity">
    <reaction evidence="6 7 8">
        <text>alpha-D-glucose 6-phosphate = beta-D-fructose 6-phosphate</text>
        <dbReference type="Rhea" id="RHEA:11816"/>
        <dbReference type="ChEBI" id="CHEBI:57634"/>
        <dbReference type="ChEBI" id="CHEBI:58225"/>
        <dbReference type="EC" id="5.3.1.9"/>
    </reaction>
</comment>
<dbReference type="InterPro" id="IPR035476">
    <property type="entry name" value="SIS_PGI_1"/>
</dbReference>
<dbReference type="Gene3D" id="1.10.1390.10">
    <property type="match status" value="1"/>
</dbReference>
<dbReference type="PROSITE" id="PS00174">
    <property type="entry name" value="P_GLUCOSE_ISOMERASE_2"/>
    <property type="match status" value="1"/>
</dbReference>
<keyword evidence="5 7" id="KW-0413">Isomerase</keyword>
<dbReference type="NCBIfam" id="NF001211">
    <property type="entry name" value="PRK00179.1"/>
    <property type="match status" value="1"/>
</dbReference>
<proteinExistence type="inferred from homology"/>
<dbReference type="Proteomes" id="UP000239446">
    <property type="component" value="Unassembled WGS sequence"/>
</dbReference>
<dbReference type="UniPathway" id="UPA00138"/>
<dbReference type="PANTHER" id="PTHR11469">
    <property type="entry name" value="GLUCOSE-6-PHOSPHATE ISOMERASE"/>
    <property type="match status" value="1"/>
</dbReference>
<reference evidence="10 11" key="2">
    <citation type="submission" date="2018-02" db="EMBL/GenBank/DDBJ databases">
        <title>Subsurface microbial communities from deep shales in Ohio and West Virginia, USA.</title>
        <authorList>
            <person name="Wrighton K."/>
        </authorList>
    </citation>
    <scope>NUCLEOTIDE SEQUENCE [LARGE SCALE GENOMIC DNA]</scope>
    <source>
        <strain evidence="10 11">UTICA-S1B9</strain>
    </source>
</reference>
<reference evidence="9 12" key="1">
    <citation type="submission" date="2018-02" db="EMBL/GenBank/DDBJ databases">
        <title>Deep subsurface shale carbon reservoir microbial communities from Ohio and West Virginia, USA.</title>
        <authorList>
            <person name="Wrighton K."/>
        </authorList>
    </citation>
    <scope>NUCLEOTIDE SEQUENCE [LARGE SCALE GENOMIC DNA]</scope>
    <source>
        <strain evidence="9 12">UTICA-S1B6</strain>
    </source>
</reference>
<dbReference type="GO" id="GO:0006096">
    <property type="term" value="P:glycolytic process"/>
    <property type="evidence" value="ECO:0007669"/>
    <property type="project" value="UniProtKB-UniRule"/>
</dbReference>
<comment type="pathway">
    <text evidence="1 7 8">Carbohydrate degradation; glycolysis; D-glyceraldehyde 3-phosphate and glycerone phosphate from D-glucose: step 2/4.</text>
</comment>
<dbReference type="EC" id="5.3.1.9" evidence="7"/>
<name>A0A2S6G2G5_9GAMM</name>
<dbReference type="HAMAP" id="MF_00473">
    <property type="entry name" value="G6P_isomerase"/>
    <property type="match status" value="1"/>
</dbReference>
<keyword evidence="4 7" id="KW-0324">Glycolysis</keyword>
<evidence type="ECO:0000256" key="5">
    <source>
        <dbReference type="ARBA" id="ARBA00023235"/>
    </source>
</evidence>
<dbReference type="AlphaFoldDB" id="A0A2S6G2G5"/>
<comment type="function">
    <text evidence="7">Catalyzes the reversible isomerization of glucose-6-phosphate to fructose-6-phosphate.</text>
</comment>
<keyword evidence="12" id="KW-1185">Reference proteome</keyword>
<feature type="active site" evidence="7">
    <location>
        <position position="510"/>
    </location>
</feature>
<dbReference type="Proteomes" id="UP000239648">
    <property type="component" value="Unassembled WGS sequence"/>
</dbReference>
<evidence type="ECO:0000256" key="1">
    <source>
        <dbReference type="ARBA" id="ARBA00004926"/>
    </source>
</evidence>
<dbReference type="PROSITE" id="PS51463">
    <property type="entry name" value="P_GLUCOSE_ISOMERASE_3"/>
    <property type="match status" value="1"/>
</dbReference>
<dbReference type="EMBL" id="PTIT01000039">
    <property type="protein sequence ID" value="PPK49986.1"/>
    <property type="molecule type" value="Genomic_DNA"/>
</dbReference>
<dbReference type="GO" id="GO:0004347">
    <property type="term" value="F:glucose-6-phosphate isomerase activity"/>
    <property type="evidence" value="ECO:0007669"/>
    <property type="project" value="UniProtKB-UniRule"/>
</dbReference>
<comment type="pathway">
    <text evidence="7">Carbohydrate biosynthesis; gluconeogenesis.</text>
</comment>
<comment type="subcellular location">
    <subcellularLocation>
        <location evidence="7">Cytoplasm</location>
    </subcellularLocation>
</comment>
<accession>A0A2S6G2G5</accession>
<feature type="active site" description="Proton donor" evidence="7">
    <location>
        <position position="356"/>
    </location>
</feature>
<dbReference type="InterPro" id="IPR023096">
    <property type="entry name" value="G6P_Isomerase_C"/>
</dbReference>
<gene>
    <name evidence="7" type="primary">pgi</name>
    <name evidence="10" type="ORF">B0H24_103915</name>
    <name evidence="9" type="ORF">BY455_13915</name>
</gene>
<dbReference type="Pfam" id="PF00342">
    <property type="entry name" value="PGI"/>
    <property type="match status" value="1"/>
</dbReference>
<dbReference type="InterPro" id="IPR035482">
    <property type="entry name" value="SIS_PGI_2"/>
</dbReference>
<dbReference type="GO" id="GO:0051156">
    <property type="term" value="P:glucose 6-phosphate metabolic process"/>
    <property type="evidence" value="ECO:0007669"/>
    <property type="project" value="TreeGrafter"/>
</dbReference>
<evidence type="ECO:0000313" key="11">
    <source>
        <dbReference type="Proteomes" id="UP000239446"/>
    </source>
</evidence>
<keyword evidence="7" id="KW-0963">Cytoplasm</keyword>
<evidence type="ECO:0000256" key="4">
    <source>
        <dbReference type="ARBA" id="ARBA00023152"/>
    </source>
</evidence>
<organism evidence="10 11">
    <name type="scientific">Marinobacter persicus</name>
    <dbReference type="NCBI Taxonomy" id="930118"/>
    <lineage>
        <taxon>Bacteria</taxon>
        <taxon>Pseudomonadati</taxon>
        <taxon>Pseudomonadota</taxon>
        <taxon>Gammaproteobacteria</taxon>
        <taxon>Pseudomonadales</taxon>
        <taxon>Marinobacteraceae</taxon>
        <taxon>Marinobacter</taxon>
    </lineage>
</organism>
<dbReference type="GO" id="GO:0005829">
    <property type="term" value="C:cytosol"/>
    <property type="evidence" value="ECO:0007669"/>
    <property type="project" value="TreeGrafter"/>
</dbReference>
<sequence>MHKLYATNRQLELQAQNLRRQTLSELLCGADKSVRAERLQFYFDSIHLDASKQRLTEETLELLLEWALQCGVEKQRDDLFGGKALNTSENRAALHFSARWPINASAPQSIFGTVKFCAEQRQKMAHLVQQIHSGKWRGVTGEPITDIVHIGVGGSDLGPKLVSETLGDAGERRITSAHYVSTMDGSQLLPLMQTLNPATTLLVLASKSFSTVDTQFNVRTALAWLSEQLSISTEELRKHQVLGVSARPERMDAFGIPESHQLQFPETIGGRFSVWSAIGVSVALELGMETFETLLSGAHAMDQHFQKAPSAQNLPILLGIIGAWNTQFLKIPTHLVLPYDGRLNKLPPYLQQLEMESNGKTVRAGSSQASQVTCPIIWGDIGPNAQHAFYQLVHQGSHEVSADFIAVAKRTTNASCSVSEHLVAQTKLTLANCIAQSQLFALGDDAITGNLAATTDKGYRGNQPNTVIILETLDAWSLGALLALYEHKVFVQSILWGINPFDQPGVELGKKLSTSLYQVFSGNRTASEVFSGDLVDDSSTRLLVERVLLMARN</sequence>
<dbReference type="InterPro" id="IPR001672">
    <property type="entry name" value="G6P_Isomerase"/>
</dbReference>
<dbReference type="PROSITE" id="PS00765">
    <property type="entry name" value="P_GLUCOSE_ISOMERASE_1"/>
    <property type="match status" value="1"/>
</dbReference>
<evidence type="ECO:0000256" key="3">
    <source>
        <dbReference type="ARBA" id="ARBA00022432"/>
    </source>
</evidence>